<feature type="region of interest" description="Disordered" evidence="1">
    <location>
        <begin position="210"/>
        <end position="270"/>
    </location>
</feature>
<evidence type="ECO:0000313" key="2">
    <source>
        <dbReference type="EMBL" id="BEQ16268.1"/>
    </source>
</evidence>
<dbReference type="RefSeq" id="WP_338601854.1">
    <property type="nucleotide sequence ID" value="NZ_AP028679.1"/>
</dbReference>
<gene>
    <name evidence="2" type="ORF">FAK_33340</name>
</gene>
<evidence type="ECO:0008006" key="4">
    <source>
        <dbReference type="Google" id="ProtNLM"/>
    </source>
</evidence>
<dbReference type="AlphaFoldDB" id="A0AAU9EGP9"/>
<keyword evidence="3" id="KW-1185">Reference proteome</keyword>
<dbReference type="Proteomes" id="UP001366166">
    <property type="component" value="Chromosome"/>
</dbReference>
<dbReference type="EMBL" id="AP028679">
    <property type="protein sequence ID" value="BEQ16268.1"/>
    <property type="molecule type" value="Genomic_DNA"/>
</dbReference>
<dbReference type="Gene3D" id="2.170.120.30">
    <property type="match status" value="1"/>
</dbReference>
<sequence>MLKFITNNWKLKLISLGIAVALWSFVVGQESAEITVRMPVVMTGLPADMVVANQVANEVELRLYGPQSLVRQAANRPAAKQLNLAGMGTGEHIFQVLPEELNLPPGTEVLRISPARLKVVLAKRFSRTAAVRPVIKGNPEHGFEVAEVTFAPPEVTVSGIKQEITDLDWIWTVPLEVTGLTKTTTLKANLRPPDGRSIRLSPTTVQATITIRPRPAKVPAPAKAPAPETKAAPETPPAPETPGPSKAPQAPETPEASQAPPAPAAGTTGP</sequence>
<feature type="compositionally biased region" description="Low complexity" evidence="1">
    <location>
        <begin position="243"/>
        <end position="270"/>
    </location>
</feature>
<organism evidence="2 3">
    <name type="scientific">Desulfoferula mesophila</name>
    <dbReference type="NCBI Taxonomy" id="3058419"/>
    <lineage>
        <taxon>Bacteria</taxon>
        <taxon>Pseudomonadati</taxon>
        <taxon>Thermodesulfobacteriota</taxon>
        <taxon>Desulfarculia</taxon>
        <taxon>Desulfarculales</taxon>
        <taxon>Desulfarculaceae</taxon>
        <taxon>Desulfoferula</taxon>
    </lineage>
</organism>
<protein>
    <recommendedName>
        <fullName evidence="4">YbbR-like protein</fullName>
    </recommendedName>
</protein>
<dbReference type="PANTHER" id="PTHR37804:SF1">
    <property type="entry name" value="CDAA REGULATORY PROTEIN CDAR"/>
    <property type="match status" value="1"/>
</dbReference>
<dbReference type="InterPro" id="IPR053154">
    <property type="entry name" value="c-di-AMP_regulator"/>
</dbReference>
<evidence type="ECO:0000313" key="3">
    <source>
        <dbReference type="Proteomes" id="UP001366166"/>
    </source>
</evidence>
<accession>A0AAU9EGP9</accession>
<dbReference type="Pfam" id="PF07949">
    <property type="entry name" value="YbbR"/>
    <property type="match status" value="2"/>
</dbReference>
<evidence type="ECO:0000256" key="1">
    <source>
        <dbReference type="SAM" id="MobiDB-lite"/>
    </source>
</evidence>
<name>A0AAU9EGP9_9BACT</name>
<proteinExistence type="predicted"/>
<dbReference type="Gene3D" id="2.170.120.40">
    <property type="entry name" value="YbbR-like domain"/>
    <property type="match status" value="1"/>
</dbReference>
<reference evidence="3" key="1">
    <citation type="journal article" date="2023" name="Arch. Microbiol.">
        <title>Desulfoferula mesophilus gen. nov. sp. nov., a mesophilic sulfate-reducing bacterium isolated from a brackish lake sediment.</title>
        <authorList>
            <person name="Watanabe T."/>
            <person name="Yabe T."/>
            <person name="Tsuji J.M."/>
            <person name="Fukui M."/>
        </authorList>
    </citation>
    <scope>NUCLEOTIDE SEQUENCE [LARGE SCALE GENOMIC DNA]</scope>
    <source>
        <strain evidence="3">12FAK</strain>
    </source>
</reference>
<dbReference type="InterPro" id="IPR012505">
    <property type="entry name" value="YbbR"/>
</dbReference>
<dbReference type="KEGG" id="dmp:FAK_33340"/>
<dbReference type="PANTHER" id="PTHR37804">
    <property type="entry name" value="CDAA REGULATORY PROTEIN CDAR"/>
    <property type="match status" value="1"/>
</dbReference>